<dbReference type="Proteomes" id="UP000032361">
    <property type="component" value="Unassembled WGS sequence"/>
</dbReference>
<evidence type="ECO:0000256" key="5">
    <source>
        <dbReference type="ARBA" id="ARBA00023136"/>
    </source>
</evidence>
<dbReference type="Pfam" id="PF01040">
    <property type="entry name" value="UbiA"/>
    <property type="match status" value="1"/>
</dbReference>
<evidence type="ECO:0000256" key="4">
    <source>
        <dbReference type="ARBA" id="ARBA00022989"/>
    </source>
</evidence>
<proteinExistence type="predicted"/>
<gene>
    <name evidence="7" type="primary">ubiA</name>
    <name evidence="7" type="ORF">PK35_00205</name>
</gene>
<dbReference type="InterPro" id="IPR000537">
    <property type="entry name" value="UbiA_prenyltransferase"/>
</dbReference>
<evidence type="ECO:0000256" key="6">
    <source>
        <dbReference type="SAM" id="Phobius"/>
    </source>
</evidence>
<keyword evidence="4 6" id="KW-1133">Transmembrane helix</keyword>
<feature type="transmembrane region" description="Helical" evidence="6">
    <location>
        <begin position="158"/>
        <end position="177"/>
    </location>
</feature>
<organism evidence="7 8">
    <name type="scientific">Neotamlana nanhaiensis</name>
    <dbReference type="NCBI Taxonomy" id="1382798"/>
    <lineage>
        <taxon>Bacteria</taxon>
        <taxon>Pseudomonadati</taxon>
        <taxon>Bacteroidota</taxon>
        <taxon>Flavobacteriia</taxon>
        <taxon>Flavobacteriales</taxon>
        <taxon>Flavobacteriaceae</taxon>
        <taxon>Neotamlana</taxon>
    </lineage>
</organism>
<comment type="subcellular location">
    <subcellularLocation>
        <location evidence="1">Membrane</location>
        <topology evidence="1">Multi-pass membrane protein</topology>
    </subcellularLocation>
</comment>
<dbReference type="InterPro" id="IPR044878">
    <property type="entry name" value="UbiA_sf"/>
</dbReference>
<evidence type="ECO:0000256" key="2">
    <source>
        <dbReference type="ARBA" id="ARBA00022475"/>
    </source>
</evidence>
<dbReference type="CDD" id="cd13961">
    <property type="entry name" value="PT_UbiA_DGGGPS"/>
    <property type="match status" value="1"/>
</dbReference>
<keyword evidence="5 6" id="KW-0472">Membrane</keyword>
<feature type="transmembrane region" description="Helical" evidence="6">
    <location>
        <begin position="271"/>
        <end position="290"/>
    </location>
</feature>
<evidence type="ECO:0000256" key="1">
    <source>
        <dbReference type="ARBA" id="ARBA00004141"/>
    </source>
</evidence>
<dbReference type="InterPro" id="IPR050475">
    <property type="entry name" value="Prenyltransferase_related"/>
</dbReference>
<feature type="transmembrane region" description="Helical" evidence="6">
    <location>
        <begin position="98"/>
        <end position="115"/>
    </location>
</feature>
<dbReference type="GO" id="GO:0016020">
    <property type="term" value="C:membrane"/>
    <property type="evidence" value="ECO:0007669"/>
    <property type="project" value="UniProtKB-SubCell"/>
</dbReference>
<accession>A0A0D7W7X1</accession>
<feature type="transmembrane region" description="Helical" evidence="6">
    <location>
        <begin position="209"/>
        <end position="226"/>
    </location>
</feature>
<dbReference type="PATRIC" id="fig|1382798.3.peg.42"/>
<dbReference type="EMBL" id="JTDV01000001">
    <property type="protein sequence ID" value="KJD34768.1"/>
    <property type="molecule type" value="Genomic_DNA"/>
</dbReference>
<dbReference type="PANTHER" id="PTHR42723">
    <property type="entry name" value="CHLOROPHYLL SYNTHASE"/>
    <property type="match status" value="1"/>
</dbReference>
<feature type="transmembrane region" description="Helical" evidence="6">
    <location>
        <begin position="232"/>
        <end position="259"/>
    </location>
</feature>
<dbReference type="PANTHER" id="PTHR42723:SF1">
    <property type="entry name" value="CHLOROPHYLL SYNTHASE, CHLOROPLASTIC"/>
    <property type="match status" value="1"/>
</dbReference>
<keyword evidence="3 6" id="KW-0812">Transmembrane</keyword>
<keyword evidence="8" id="KW-1185">Reference proteome</keyword>
<sequence length="291" mass="32644">MLVLAQLLVKYAFLEPLKSQTSLNAFGITLLILATICIAAAGNIINDIYDVNTDAINKPNQVIIGKAISEKNAFTAFIILNIIGVGCGFYLSHLVNKPPFFILFVLISLLLYVYTTMLKRLPIIGNILISILVGFSILIVGIFDLLPGLTPANKHFQLAFLKIIFKYAVFAFSINLLRELCKDIEDYQGDFQQNMKTLPILIGIKNAKYLLSALNFVPLVLIILHVSNQLYLYPWAVGYFLIFIVAPLLYICIITFSASNKSDFSKLSNRYKIVMLFGILSLLLYKFVILK</sequence>
<evidence type="ECO:0000313" key="7">
    <source>
        <dbReference type="EMBL" id="KJD34768.1"/>
    </source>
</evidence>
<reference evidence="7 8" key="1">
    <citation type="journal article" date="2015" name="Antonie Van Leeuwenhoek">
        <title>Tamlana nanhaiensis sp. nov., isolated from surface seawater collected from the South China Sea.</title>
        <authorList>
            <person name="Liu X."/>
            <person name="Lai Q."/>
            <person name="Du Y."/>
            <person name="Li G."/>
            <person name="Sun F."/>
            <person name="Shao Z."/>
        </authorList>
    </citation>
    <scope>NUCLEOTIDE SEQUENCE [LARGE SCALE GENOMIC DNA]</scope>
    <source>
        <strain evidence="7 8">FHC16</strain>
    </source>
</reference>
<protein>
    <submittedName>
        <fullName evidence="7">Prenyltransferase</fullName>
    </submittedName>
</protein>
<dbReference type="GO" id="GO:0016765">
    <property type="term" value="F:transferase activity, transferring alkyl or aryl (other than methyl) groups"/>
    <property type="evidence" value="ECO:0007669"/>
    <property type="project" value="InterPro"/>
</dbReference>
<evidence type="ECO:0000313" key="8">
    <source>
        <dbReference type="Proteomes" id="UP000032361"/>
    </source>
</evidence>
<dbReference type="AlphaFoldDB" id="A0A0D7W7X1"/>
<name>A0A0D7W7X1_9FLAO</name>
<dbReference type="NCBIfam" id="NF009512">
    <property type="entry name" value="PRK12872.1-1"/>
    <property type="match status" value="1"/>
</dbReference>
<feature type="transmembrane region" description="Helical" evidence="6">
    <location>
        <begin position="73"/>
        <end position="92"/>
    </location>
</feature>
<dbReference type="STRING" id="1382798.PK35_00205"/>
<comment type="caution">
    <text evidence="7">The sequence shown here is derived from an EMBL/GenBank/DDBJ whole genome shotgun (WGS) entry which is preliminary data.</text>
</comment>
<evidence type="ECO:0000256" key="3">
    <source>
        <dbReference type="ARBA" id="ARBA00022692"/>
    </source>
</evidence>
<keyword evidence="2" id="KW-1003">Cell membrane</keyword>
<feature type="transmembrane region" description="Helical" evidence="6">
    <location>
        <begin position="127"/>
        <end position="146"/>
    </location>
</feature>
<dbReference type="Gene3D" id="1.10.357.140">
    <property type="entry name" value="UbiA prenyltransferase"/>
    <property type="match status" value="1"/>
</dbReference>
<feature type="transmembrane region" description="Helical" evidence="6">
    <location>
        <begin position="24"/>
        <end position="45"/>
    </location>
</feature>
<keyword evidence="7" id="KW-0808">Transferase</keyword>